<keyword evidence="3" id="KW-1185">Reference proteome</keyword>
<feature type="signal peptide" evidence="1">
    <location>
        <begin position="1"/>
        <end position="30"/>
    </location>
</feature>
<accession>A0A840A7D0</accession>
<dbReference type="AlphaFoldDB" id="A0A840A7D0"/>
<name>A0A840A7D0_9CAUL</name>
<dbReference type="Pfam" id="PF13557">
    <property type="entry name" value="Phenol_MetA_deg"/>
    <property type="match status" value="1"/>
</dbReference>
<keyword evidence="1" id="KW-0732">Signal</keyword>
<evidence type="ECO:0008006" key="4">
    <source>
        <dbReference type="Google" id="ProtNLM"/>
    </source>
</evidence>
<sequence>MGNSKRARARWIAAAACGAALAFVAGHAEASEGGASVYLLGSGGPGAAVVPPIEGVFLLDTQYYYSGEASAGREFVIGGNVVAGLDATVNANFATVLWVPTTDLAGGTLAVGLAVPIGGPDVEVSATLTGPGGRQIERSKSDSAFVMGDPLVTAIWGWKSGKANIAASTLINVPIGQYRKDKLANLAFHRWAADVSLAATYLDEEAGWDVSGKAGFTFNGENDYTSYETGTEFHAEASVEKKFNKTWSAGVQGYYFEQVSGDSGAGARLGSFKGRVAGLGVTGAYNFLLFGKAPATLRLHAIKEFEARNRLEGESIFLDFSMPLWVNMPPGAGGT</sequence>
<dbReference type="RefSeq" id="WP_183777046.1">
    <property type="nucleotide sequence ID" value="NZ_JACIDK010000013.1"/>
</dbReference>
<feature type="chain" id="PRO_5032740529" description="Transporter" evidence="1">
    <location>
        <begin position="31"/>
        <end position="335"/>
    </location>
</feature>
<evidence type="ECO:0000313" key="3">
    <source>
        <dbReference type="Proteomes" id="UP000530564"/>
    </source>
</evidence>
<dbReference type="EMBL" id="JACIDK010000013">
    <property type="protein sequence ID" value="MBB3893543.1"/>
    <property type="molecule type" value="Genomic_DNA"/>
</dbReference>
<evidence type="ECO:0000313" key="2">
    <source>
        <dbReference type="EMBL" id="MBB3893543.1"/>
    </source>
</evidence>
<dbReference type="InterPro" id="IPR025737">
    <property type="entry name" value="FApF"/>
</dbReference>
<protein>
    <recommendedName>
        <fullName evidence="4">Transporter</fullName>
    </recommendedName>
</protein>
<organism evidence="2 3">
    <name type="scientific">Phenylobacterium haematophilum</name>
    <dbReference type="NCBI Taxonomy" id="98513"/>
    <lineage>
        <taxon>Bacteria</taxon>
        <taxon>Pseudomonadati</taxon>
        <taxon>Pseudomonadota</taxon>
        <taxon>Alphaproteobacteria</taxon>
        <taxon>Caulobacterales</taxon>
        <taxon>Caulobacteraceae</taxon>
        <taxon>Phenylobacterium</taxon>
    </lineage>
</organism>
<reference evidence="2 3" key="1">
    <citation type="submission" date="2020-08" db="EMBL/GenBank/DDBJ databases">
        <title>Genomic Encyclopedia of Type Strains, Phase IV (KMG-IV): sequencing the most valuable type-strain genomes for metagenomic binning, comparative biology and taxonomic classification.</title>
        <authorList>
            <person name="Goeker M."/>
        </authorList>
    </citation>
    <scope>NUCLEOTIDE SEQUENCE [LARGE SCALE GENOMIC DNA]</scope>
    <source>
        <strain evidence="2 3">DSM 21793</strain>
    </source>
</reference>
<dbReference type="Proteomes" id="UP000530564">
    <property type="component" value="Unassembled WGS sequence"/>
</dbReference>
<comment type="caution">
    <text evidence="2">The sequence shown here is derived from an EMBL/GenBank/DDBJ whole genome shotgun (WGS) entry which is preliminary data.</text>
</comment>
<gene>
    <name evidence="2" type="ORF">GGQ61_004291</name>
</gene>
<proteinExistence type="predicted"/>
<evidence type="ECO:0000256" key="1">
    <source>
        <dbReference type="SAM" id="SignalP"/>
    </source>
</evidence>